<sequence length="355" mass="39706">MMKMVGFEESCNGKEVETCNGVSEVKKKFVVVSKNGNRWQARARDPKLKCDVYLRCYSTPEEAAVVVKKKKLEFEEIYKGEDCLGMNSFKGYFNGVKLPFGVTRDNGRWRVKVWHPKLKCDISGGSYKTCEEAAVVAEAKRAEFHDLQEPKNVKAATVAVKKRAEIRERNERESEVPRGVRRIQSGKWVARIRDPVAKTRRLGTYNTFDEAIRAFNKKKDLLAEKMTRDVFDGSGFTCTDKPGSKTNEDNSPTLLLGAENFNNDAVCDESRCGGTDTLGKLGHGLVHSSLTSVFDVKNSNSASASGKTCGLDFDRAVSLGFIDEYGQLQGEFSKFDEPMWCAADEDRIAPMKLLK</sequence>
<proteinExistence type="predicted"/>
<keyword evidence="2" id="KW-0805">Transcription regulation</keyword>
<evidence type="ECO:0000256" key="4">
    <source>
        <dbReference type="ARBA" id="ARBA00023163"/>
    </source>
</evidence>
<dbReference type="AlphaFoldDB" id="A0AAW1HII7"/>
<evidence type="ECO:0000256" key="5">
    <source>
        <dbReference type="ARBA" id="ARBA00023242"/>
    </source>
</evidence>
<keyword evidence="4" id="KW-0804">Transcription</keyword>
<dbReference type="InterPro" id="IPR050913">
    <property type="entry name" value="AP2/ERF_ERF"/>
</dbReference>
<reference evidence="7" key="1">
    <citation type="submission" date="2024-03" db="EMBL/GenBank/DDBJ databases">
        <title>WGS assembly of Saponaria officinalis var. Norfolk2.</title>
        <authorList>
            <person name="Jenkins J."/>
            <person name="Shu S."/>
            <person name="Grimwood J."/>
            <person name="Barry K."/>
            <person name="Goodstein D."/>
            <person name="Schmutz J."/>
            <person name="Leebens-Mack J."/>
            <person name="Osbourn A."/>
        </authorList>
    </citation>
    <scope>NUCLEOTIDE SEQUENCE [LARGE SCALE GENOMIC DNA]</scope>
    <source>
        <strain evidence="7">JIC</strain>
    </source>
</reference>
<dbReference type="Proteomes" id="UP001443914">
    <property type="component" value="Unassembled WGS sequence"/>
</dbReference>
<dbReference type="EMBL" id="JBDFQZ010000011">
    <property type="protein sequence ID" value="KAK9676197.1"/>
    <property type="molecule type" value="Genomic_DNA"/>
</dbReference>
<protein>
    <recommendedName>
        <fullName evidence="6">AP2/ERF domain-containing protein</fullName>
    </recommendedName>
</protein>
<evidence type="ECO:0000256" key="2">
    <source>
        <dbReference type="ARBA" id="ARBA00023015"/>
    </source>
</evidence>
<dbReference type="InterPro" id="IPR036955">
    <property type="entry name" value="AP2/ERF_dom_sf"/>
</dbReference>
<keyword evidence="8" id="KW-1185">Reference proteome</keyword>
<dbReference type="InterPro" id="IPR001471">
    <property type="entry name" value="AP2/ERF_dom"/>
</dbReference>
<dbReference type="SMART" id="SM00380">
    <property type="entry name" value="AP2"/>
    <property type="match status" value="1"/>
</dbReference>
<dbReference type="GO" id="GO:0003677">
    <property type="term" value="F:DNA binding"/>
    <property type="evidence" value="ECO:0007669"/>
    <property type="project" value="UniProtKB-KW"/>
</dbReference>
<comment type="subcellular location">
    <subcellularLocation>
        <location evidence="1">Nucleus</location>
    </subcellularLocation>
</comment>
<dbReference type="SUPFAM" id="SSF54171">
    <property type="entry name" value="DNA-binding domain"/>
    <property type="match status" value="1"/>
</dbReference>
<dbReference type="GO" id="GO:0005634">
    <property type="term" value="C:nucleus"/>
    <property type="evidence" value="ECO:0007669"/>
    <property type="project" value="UniProtKB-SubCell"/>
</dbReference>
<dbReference type="InterPro" id="IPR016177">
    <property type="entry name" value="DNA-bd_dom_sf"/>
</dbReference>
<evidence type="ECO:0000256" key="1">
    <source>
        <dbReference type="ARBA" id="ARBA00004123"/>
    </source>
</evidence>
<evidence type="ECO:0000259" key="6">
    <source>
        <dbReference type="PROSITE" id="PS51032"/>
    </source>
</evidence>
<dbReference type="Gene3D" id="3.30.730.10">
    <property type="entry name" value="AP2/ERF domain"/>
    <property type="match status" value="1"/>
</dbReference>
<comment type="caution">
    <text evidence="7">The sequence shown here is derived from an EMBL/GenBank/DDBJ whole genome shotgun (WGS) entry which is preliminary data.</text>
</comment>
<evidence type="ECO:0000313" key="8">
    <source>
        <dbReference type="Proteomes" id="UP001443914"/>
    </source>
</evidence>
<dbReference type="PANTHER" id="PTHR31194:SF189">
    <property type="entry name" value="AP2_ERF DOMAIN-CONTAINING PROTEIN"/>
    <property type="match status" value="1"/>
</dbReference>
<keyword evidence="5" id="KW-0539">Nucleus</keyword>
<organism evidence="7 8">
    <name type="scientific">Saponaria officinalis</name>
    <name type="common">Common soapwort</name>
    <name type="synonym">Lychnis saponaria</name>
    <dbReference type="NCBI Taxonomy" id="3572"/>
    <lineage>
        <taxon>Eukaryota</taxon>
        <taxon>Viridiplantae</taxon>
        <taxon>Streptophyta</taxon>
        <taxon>Embryophyta</taxon>
        <taxon>Tracheophyta</taxon>
        <taxon>Spermatophyta</taxon>
        <taxon>Magnoliopsida</taxon>
        <taxon>eudicotyledons</taxon>
        <taxon>Gunneridae</taxon>
        <taxon>Pentapetalae</taxon>
        <taxon>Caryophyllales</taxon>
        <taxon>Caryophyllaceae</taxon>
        <taxon>Caryophylleae</taxon>
        <taxon>Saponaria</taxon>
    </lineage>
</organism>
<accession>A0AAW1HII7</accession>
<gene>
    <name evidence="7" type="ORF">RND81_11G060600</name>
</gene>
<dbReference type="PANTHER" id="PTHR31194">
    <property type="entry name" value="SHN SHINE , DNA BINDING / TRANSCRIPTION FACTOR"/>
    <property type="match status" value="1"/>
</dbReference>
<name>A0AAW1HII7_SAPOF</name>
<dbReference type="GO" id="GO:0003700">
    <property type="term" value="F:DNA-binding transcription factor activity"/>
    <property type="evidence" value="ECO:0007669"/>
    <property type="project" value="InterPro"/>
</dbReference>
<evidence type="ECO:0000313" key="7">
    <source>
        <dbReference type="EMBL" id="KAK9676197.1"/>
    </source>
</evidence>
<keyword evidence="3" id="KW-0238">DNA-binding</keyword>
<evidence type="ECO:0000256" key="3">
    <source>
        <dbReference type="ARBA" id="ARBA00023125"/>
    </source>
</evidence>
<feature type="domain" description="AP2/ERF" evidence="6">
    <location>
        <begin position="176"/>
        <end position="216"/>
    </location>
</feature>
<dbReference type="PROSITE" id="PS51032">
    <property type="entry name" value="AP2_ERF"/>
    <property type="match status" value="1"/>
</dbReference>